<name>A0A0L0BQB2_LUCCU</name>
<dbReference type="PROSITE" id="PS01220">
    <property type="entry name" value="PBP"/>
    <property type="match status" value="1"/>
</dbReference>
<dbReference type="Proteomes" id="UP000037069">
    <property type="component" value="Unassembled WGS sequence"/>
</dbReference>
<accession>A0A0L0BQB2</accession>
<dbReference type="OrthoDB" id="2506647at2759"/>
<dbReference type="InterPro" id="IPR036610">
    <property type="entry name" value="PEBP-like_sf"/>
</dbReference>
<organism evidence="4 5">
    <name type="scientific">Lucilia cuprina</name>
    <name type="common">Green bottle fly</name>
    <name type="synonym">Australian sheep blowfly</name>
    <dbReference type="NCBI Taxonomy" id="7375"/>
    <lineage>
        <taxon>Eukaryota</taxon>
        <taxon>Metazoa</taxon>
        <taxon>Ecdysozoa</taxon>
        <taxon>Arthropoda</taxon>
        <taxon>Hexapoda</taxon>
        <taxon>Insecta</taxon>
        <taxon>Pterygota</taxon>
        <taxon>Neoptera</taxon>
        <taxon>Endopterygota</taxon>
        <taxon>Diptera</taxon>
        <taxon>Brachycera</taxon>
        <taxon>Muscomorpha</taxon>
        <taxon>Oestroidea</taxon>
        <taxon>Calliphoridae</taxon>
        <taxon>Luciliinae</taxon>
        <taxon>Lucilia</taxon>
    </lineage>
</organism>
<dbReference type="FunFam" id="3.90.280.10:FF:000006">
    <property type="entry name" value="protein D3"/>
    <property type="match status" value="1"/>
</dbReference>
<evidence type="ECO:0000256" key="2">
    <source>
        <dbReference type="SAM" id="Phobius"/>
    </source>
</evidence>
<keyword evidence="2" id="KW-0472">Membrane</keyword>
<keyword evidence="3" id="KW-0732">Signal</keyword>
<keyword evidence="2" id="KW-0812">Transmembrane</keyword>
<reference evidence="4 5" key="1">
    <citation type="journal article" date="2015" name="Nat. Commun.">
        <title>Lucilia cuprina genome unlocks parasitic fly biology to underpin future interventions.</title>
        <authorList>
            <person name="Anstead C.A."/>
            <person name="Korhonen P.K."/>
            <person name="Young N.D."/>
            <person name="Hall R.S."/>
            <person name="Jex A.R."/>
            <person name="Murali S.C."/>
            <person name="Hughes D.S."/>
            <person name="Lee S.F."/>
            <person name="Perry T."/>
            <person name="Stroehlein A.J."/>
            <person name="Ansell B.R."/>
            <person name="Breugelmans B."/>
            <person name="Hofmann A."/>
            <person name="Qu J."/>
            <person name="Dugan S."/>
            <person name="Lee S.L."/>
            <person name="Chao H."/>
            <person name="Dinh H."/>
            <person name="Han Y."/>
            <person name="Doddapaneni H.V."/>
            <person name="Worley K.C."/>
            <person name="Muzny D.M."/>
            <person name="Ioannidis P."/>
            <person name="Waterhouse R.M."/>
            <person name="Zdobnov E.M."/>
            <person name="James P.J."/>
            <person name="Bagnall N.H."/>
            <person name="Kotze A.C."/>
            <person name="Gibbs R.A."/>
            <person name="Richards S."/>
            <person name="Batterham P."/>
            <person name="Gasser R.B."/>
        </authorList>
    </citation>
    <scope>NUCLEOTIDE SEQUENCE [LARGE SCALE GENOMIC DNA]</scope>
    <source>
        <strain evidence="4 5">LS</strain>
        <tissue evidence="4">Full body</tissue>
    </source>
</reference>
<gene>
    <name evidence="4" type="ORF">FF38_12544</name>
</gene>
<dbReference type="PANTHER" id="PTHR11362:SF82">
    <property type="entry name" value="PHOSPHATIDYLETHANOLAMINE-BINDING PROTEIN 4"/>
    <property type="match status" value="1"/>
</dbReference>
<comment type="similarity">
    <text evidence="1">Belongs to the phosphatidylethanolamine-binding protein family.</text>
</comment>
<dbReference type="STRING" id="7375.A0A0L0BQB2"/>
<dbReference type="Gene3D" id="3.90.280.10">
    <property type="entry name" value="PEBP-like"/>
    <property type="match status" value="1"/>
</dbReference>
<dbReference type="Pfam" id="PF01161">
    <property type="entry name" value="PBP"/>
    <property type="match status" value="1"/>
</dbReference>
<feature type="transmembrane region" description="Helical" evidence="2">
    <location>
        <begin position="174"/>
        <end position="194"/>
    </location>
</feature>
<dbReference type="SUPFAM" id="SSF49777">
    <property type="entry name" value="PEBP-like"/>
    <property type="match status" value="1"/>
</dbReference>
<comment type="caution">
    <text evidence="4">The sequence shown here is derived from an EMBL/GenBank/DDBJ whole genome shotgun (WGS) entry which is preliminary data.</text>
</comment>
<proteinExistence type="inferred from homology"/>
<dbReference type="InterPro" id="IPR035810">
    <property type="entry name" value="PEBP_euk"/>
</dbReference>
<dbReference type="InterPro" id="IPR012464">
    <property type="entry name" value="DUF1676"/>
</dbReference>
<dbReference type="InterPro" id="IPR001858">
    <property type="entry name" value="Phosphatidylethanolamine-bd_CS"/>
</dbReference>
<dbReference type="CDD" id="cd00866">
    <property type="entry name" value="PEBP_euk"/>
    <property type="match status" value="1"/>
</dbReference>
<feature type="signal peptide" evidence="3">
    <location>
        <begin position="1"/>
        <end position="24"/>
    </location>
</feature>
<dbReference type="Pfam" id="PF07898">
    <property type="entry name" value="DUF1676"/>
    <property type="match status" value="1"/>
</dbReference>
<dbReference type="PANTHER" id="PTHR11362">
    <property type="entry name" value="PHOSPHATIDYLETHANOLAMINE-BINDING PROTEIN"/>
    <property type="match status" value="1"/>
</dbReference>
<evidence type="ECO:0000313" key="4">
    <source>
        <dbReference type="EMBL" id="KNC21389.1"/>
    </source>
</evidence>
<keyword evidence="5" id="KW-1185">Reference proteome</keyword>
<evidence type="ECO:0000313" key="5">
    <source>
        <dbReference type="Proteomes" id="UP000037069"/>
    </source>
</evidence>
<dbReference type="EMBL" id="JRES01001623">
    <property type="protein sequence ID" value="KNC21389.1"/>
    <property type="molecule type" value="Genomic_DNA"/>
</dbReference>
<keyword evidence="2" id="KW-1133">Transmembrane helix</keyword>
<feature type="chain" id="PRO_5005535196" evidence="3">
    <location>
        <begin position="25"/>
        <end position="466"/>
    </location>
</feature>
<evidence type="ECO:0000256" key="3">
    <source>
        <dbReference type="SAM" id="SignalP"/>
    </source>
</evidence>
<feature type="transmembrane region" description="Helical" evidence="2">
    <location>
        <begin position="144"/>
        <end position="167"/>
    </location>
</feature>
<dbReference type="AlphaFoldDB" id="A0A0L0BQB2"/>
<sequence length="466" mass="51813">MAFRFTSFLAVGCLLLAASAPLNAAAIDNSVAEPRIHTSDELISNIVDNCFNSNAMHCLKEKVLTYLDTVTGVEEDVSGRAFNDDVIDKVITDRVARILNTNEIRVTLPETVFANSVLSYRADRGFDLEIPQSEARGDKKKDKLFLPLLLLMKLKLKVVMPILMSLIGLKAFKALILSKIAIKLVLGFLIYNLIQKLGGMKMTMMPMMPPMPAAEYGVPSSTASSYDPSSWEPMSGGPYARSDAQYMAYSSYHPSSSSSYSGSSSTALCLLGLIVNTVKAKDSEITKFMKHLEVIPDVIEEGPKDFLKITYDNGIQADKGVELTPTQVKNQPKIEWQAEAGTYYTLIMTDPDAPSRKEPTIREWHHWLVGNIPGDNLSKGEVLSEYVGSGPPKDSGLHRYTFLLFKQPKKLEFDEKHLTKTQAAGREKFSTKNFIKKYNLGVPIAGNFYQAQYDDYVLELYKQLGL</sequence>
<protein>
    <submittedName>
        <fullName evidence="4">Uncharacterized protein</fullName>
    </submittedName>
</protein>
<dbReference type="InterPro" id="IPR008914">
    <property type="entry name" value="PEBP"/>
</dbReference>
<evidence type="ECO:0000256" key="1">
    <source>
        <dbReference type="ARBA" id="ARBA00007091"/>
    </source>
</evidence>